<dbReference type="InterPro" id="IPR014908">
    <property type="entry name" value="Nucleoporin_Nup133/Nup155_N"/>
</dbReference>
<dbReference type="GO" id="GO:0044611">
    <property type="term" value="C:nuclear pore inner ring"/>
    <property type="evidence" value="ECO:0007669"/>
    <property type="project" value="TreeGrafter"/>
</dbReference>
<accession>A0A0D1XP20</accession>
<evidence type="ECO:0000256" key="7">
    <source>
        <dbReference type="ARBA" id="ARBA00022927"/>
    </source>
</evidence>
<proteinExistence type="inferred from homology"/>
<feature type="compositionally biased region" description="Polar residues" evidence="12">
    <location>
        <begin position="32"/>
        <end position="70"/>
    </location>
</feature>
<dbReference type="OrthoDB" id="338970at2759"/>
<dbReference type="GO" id="GO:0051028">
    <property type="term" value="P:mRNA transport"/>
    <property type="evidence" value="ECO:0007669"/>
    <property type="project" value="UniProtKB-KW"/>
</dbReference>
<feature type="domain" description="Nucleoporin Nup133/Nup155-like C-terminal" evidence="13">
    <location>
        <begin position="671"/>
        <end position="1341"/>
    </location>
</feature>
<name>A0A0D1XP20_EXOME</name>
<keyword evidence="7" id="KW-0653">Protein transport</keyword>
<sequence>MATVAVPPTPARPVPGVYPQTPAPRPQIPAPSFQSPAASFPGSNRALQLASHSGQTPSTSTDLATQSTVRQPEPLEPLQRAARTINEALITESRFPEIDHYLSQGASGDYDIQASTTWAPFQKAGVYKIPDEVFEQYHNAQLSTSMGLFADLNHAWTTIDNALYLWDYTQPNPELLGFEGQPYGITAVALAVPRQKVFLPNINHVIVVATTADVSLLGLGVDPNAGAGGGLCLFQTGMSASVKGLDITVIANSPKSGRIFFGGRTENEIYELTYQQEDRWFSSKCSKVCHTAGAGKALGFAFSSFSGATKEYVEQIVIDDSRDLLYTLSSLSNIRVFRIKSDGTLTLSITKPASSIYSNIAHLISPNETLVQSIKIVSISAIPATEGSRYHLVAITATGYRIYLSATSSGLWNNSTGTINMQAQHVKVPPQVGVPGSVLSAAAANPQQIQNFNQPIKTLTNTRIASRLAPGYFFCFVAREPNSPTDQLFISAPDAARLARPPEAGQPIRTAESSIWLSLGSRTEDIGVVVPYIAPTNQPAGFGNDLAVQFDKPIPEIAILTNTGIHIIRRRRLVDIFAALAREGGGAEGFQNEVNNLVRAYGRTETLATALAVACGQGMEVAKDLNSIRVNDPEVLDLARKTFIEYGGKPSINQNSIPDRSVPLIDAVKPSPRHAAIALYLSRLLRSTWKTGIAVEETTPAGYMIRPRVEIKKLRDVQEALSSLQRFFKTNKSFIRGLSGPDDLSSTGTQDDEIALKGEHRALHSLVKFTSDTIEGLSFVLVLFEEKVAEIVPLLPEASRPQFLQLTFEELFTTKKGYDLAKELVKAIVNRNIAKGSNVETVAEALRRKCGSFCSADDVIIFKAQEQLKRAGEAGGNAELARNLLNESLKLFEQVAHSLPMEYLQSAVRQYTELQFYAGAIQLVLKVAHEKDKANEALSWMADGRPSSDARENKFAVRTQCYNLIHDVVTAVDSISDRGPSFVDGRPTLIATKRNEAYDVISRSRDEVFLTNLYDWYLQQGWYDRLLATDSPFIPTYLQRKSSEDINYADLLWKYHGQVGQFGEAAKIQLDLAKSNFKLSLEKRIEYLSRAKANASTQTPGGGNRRTRQQLLQEIATLLDSGLIQDEILQRLRDDPRLVPEKRQEVLAQVDGKILSNDDLFNNYADNAGYYDICLLIYEVADYRDSSQIKQTWQQLLQSVHDRTVKEDQIHPFEALTEEIRTLGAKLRLSEATFPVHILLPILEKYSYEHQRTVAPTHWVTDIFLSLETPYERLFEVLEDIFFAGDATYSGGQRKIIAQEIVYVVTKWWHDSERAGGILFGSEAGAVRVSETLSALLQEHRSAGLDPETVQHCRSLVERLAQLLG</sequence>
<dbReference type="InterPro" id="IPR042533">
    <property type="entry name" value="Nucleoporin_Nup155_C_1"/>
</dbReference>
<evidence type="ECO:0000313" key="16">
    <source>
        <dbReference type="Proteomes" id="UP000054302"/>
    </source>
</evidence>
<dbReference type="GO" id="GO:0036228">
    <property type="term" value="P:protein localization to nuclear inner membrane"/>
    <property type="evidence" value="ECO:0007669"/>
    <property type="project" value="TreeGrafter"/>
</dbReference>
<dbReference type="GO" id="GO:0000972">
    <property type="term" value="P:transcription-dependent tethering of RNA polymerase II gene DNA at nuclear periphery"/>
    <property type="evidence" value="ECO:0007669"/>
    <property type="project" value="TreeGrafter"/>
</dbReference>
<keyword evidence="11" id="KW-0539">Nucleus</keyword>
<dbReference type="Pfam" id="PF08801">
    <property type="entry name" value="Nucleoporin_N"/>
    <property type="match status" value="1"/>
</dbReference>
<dbReference type="HOGENOM" id="CLU_000429_0_1_1"/>
<dbReference type="Gene3D" id="1.20.120.1880">
    <property type="entry name" value="Nucleoporin, helical C-terminal domain"/>
    <property type="match status" value="1"/>
</dbReference>
<dbReference type="Proteomes" id="UP000054302">
    <property type="component" value="Unassembled WGS sequence"/>
</dbReference>
<keyword evidence="10" id="KW-0472">Membrane</keyword>
<evidence type="ECO:0000256" key="9">
    <source>
        <dbReference type="ARBA" id="ARBA00023132"/>
    </source>
</evidence>
<dbReference type="STRING" id="212818.A0A0D1XP20"/>
<dbReference type="GO" id="GO:0006606">
    <property type="term" value="P:protein import into nucleus"/>
    <property type="evidence" value="ECO:0007669"/>
    <property type="project" value="TreeGrafter"/>
</dbReference>
<keyword evidence="5" id="KW-0813">Transport</keyword>
<keyword evidence="16" id="KW-1185">Reference proteome</keyword>
<dbReference type="GO" id="GO:0017056">
    <property type="term" value="F:structural constituent of nuclear pore"/>
    <property type="evidence" value="ECO:0007669"/>
    <property type="project" value="InterPro"/>
</dbReference>
<dbReference type="Gene3D" id="1.25.40.440">
    <property type="entry name" value="Nucleoporin, helical domain, central subdomain"/>
    <property type="match status" value="1"/>
</dbReference>
<evidence type="ECO:0000256" key="8">
    <source>
        <dbReference type="ARBA" id="ARBA00023010"/>
    </source>
</evidence>
<dbReference type="FunFam" id="1.25.40.440:FF:000001">
    <property type="entry name" value="Nuclear pore complex subunit"/>
    <property type="match status" value="1"/>
</dbReference>
<dbReference type="GO" id="GO:0051292">
    <property type="term" value="P:nuclear pore complex assembly"/>
    <property type="evidence" value="ECO:0007669"/>
    <property type="project" value="UniProtKB-ARBA"/>
</dbReference>
<dbReference type="GO" id="GO:0031965">
    <property type="term" value="C:nuclear membrane"/>
    <property type="evidence" value="ECO:0007669"/>
    <property type="project" value="UniProtKB-SubCell"/>
</dbReference>
<evidence type="ECO:0000256" key="3">
    <source>
        <dbReference type="ARBA" id="ARBA00004620"/>
    </source>
</evidence>
<evidence type="ECO:0008006" key="17">
    <source>
        <dbReference type="Google" id="ProtNLM"/>
    </source>
</evidence>
<evidence type="ECO:0000259" key="13">
    <source>
        <dbReference type="Pfam" id="PF03177"/>
    </source>
</evidence>
<organism evidence="15 16">
    <name type="scientific">Exophiala mesophila</name>
    <name type="common">Black yeast-like fungus</name>
    <dbReference type="NCBI Taxonomy" id="212818"/>
    <lineage>
        <taxon>Eukaryota</taxon>
        <taxon>Fungi</taxon>
        <taxon>Dikarya</taxon>
        <taxon>Ascomycota</taxon>
        <taxon>Pezizomycotina</taxon>
        <taxon>Eurotiomycetes</taxon>
        <taxon>Chaetothyriomycetidae</taxon>
        <taxon>Chaetothyriales</taxon>
        <taxon>Herpotrichiellaceae</taxon>
        <taxon>Exophiala</taxon>
    </lineage>
</organism>
<evidence type="ECO:0000259" key="14">
    <source>
        <dbReference type="Pfam" id="PF08801"/>
    </source>
</evidence>
<keyword evidence="6" id="KW-0509">mRNA transport</keyword>
<evidence type="ECO:0000256" key="4">
    <source>
        <dbReference type="ARBA" id="ARBA00007373"/>
    </source>
</evidence>
<protein>
    <recommendedName>
        <fullName evidence="17">Non-repetitive nucleoporin</fullName>
    </recommendedName>
</protein>
<dbReference type="FunFam" id="1.25.40.450:FF:000002">
    <property type="entry name" value="Putative non-repetitive nucleoporin"/>
    <property type="match status" value="1"/>
</dbReference>
<evidence type="ECO:0000256" key="1">
    <source>
        <dbReference type="ARBA" id="ARBA00004335"/>
    </source>
</evidence>
<dbReference type="PANTHER" id="PTHR10350">
    <property type="entry name" value="NUCLEAR PORE COMPLEX PROTEIN NUP155"/>
    <property type="match status" value="1"/>
</dbReference>
<evidence type="ECO:0000256" key="12">
    <source>
        <dbReference type="SAM" id="MobiDB-lite"/>
    </source>
</evidence>
<dbReference type="FunFam" id="1.20.58.1780:FF:000003">
    <property type="entry name" value="Non-repetitive nucleoporin, putative"/>
    <property type="match status" value="1"/>
</dbReference>
<feature type="domain" description="Nucleoporin Nup133/Nup155-like N-terminal" evidence="14">
    <location>
        <begin position="118"/>
        <end position="567"/>
    </location>
</feature>
<dbReference type="VEuPathDB" id="FungiDB:PV10_07229"/>
<dbReference type="InterPro" id="IPR042537">
    <property type="entry name" value="Nucleoporin_Nup155_C_2"/>
</dbReference>
<evidence type="ECO:0000256" key="10">
    <source>
        <dbReference type="ARBA" id="ARBA00023136"/>
    </source>
</evidence>
<dbReference type="RefSeq" id="XP_016221435.1">
    <property type="nucleotide sequence ID" value="XM_016372103.1"/>
</dbReference>
<dbReference type="InterPro" id="IPR004870">
    <property type="entry name" value="Nucleoporin_Nup155"/>
</dbReference>
<feature type="region of interest" description="Disordered" evidence="12">
    <location>
        <begin position="1"/>
        <end position="78"/>
    </location>
</feature>
<evidence type="ECO:0000256" key="5">
    <source>
        <dbReference type="ARBA" id="ARBA00022448"/>
    </source>
</evidence>
<comment type="similarity">
    <text evidence="4">Belongs to the non-repetitive/WGA-negative nucleoporin family.</text>
</comment>
<dbReference type="PANTHER" id="PTHR10350:SF6">
    <property type="entry name" value="NUCLEAR PORE COMPLEX PROTEIN NUP155"/>
    <property type="match status" value="1"/>
</dbReference>
<evidence type="ECO:0000313" key="15">
    <source>
        <dbReference type="EMBL" id="KIV89861.1"/>
    </source>
</evidence>
<evidence type="ECO:0000256" key="11">
    <source>
        <dbReference type="ARBA" id="ARBA00023242"/>
    </source>
</evidence>
<reference evidence="15 16" key="1">
    <citation type="submission" date="2015-01" db="EMBL/GenBank/DDBJ databases">
        <title>The Genome Sequence of Exophiala mesophila CBS40295.</title>
        <authorList>
            <consortium name="The Broad Institute Genomics Platform"/>
            <person name="Cuomo C."/>
            <person name="de Hoog S."/>
            <person name="Gorbushina A."/>
            <person name="Stielow B."/>
            <person name="Teixiera M."/>
            <person name="Abouelleil A."/>
            <person name="Chapman S.B."/>
            <person name="Priest M."/>
            <person name="Young S.K."/>
            <person name="Wortman J."/>
            <person name="Nusbaum C."/>
            <person name="Birren B."/>
        </authorList>
    </citation>
    <scope>NUCLEOTIDE SEQUENCE [LARGE SCALE GENOMIC DNA]</scope>
    <source>
        <strain evidence="15 16">CBS 40295</strain>
    </source>
</reference>
<keyword evidence="9" id="KW-0906">Nuclear pore complex</keyword>
<comment type="subcellular location">
    <subcellularLocation>
        <location evidence="1">Nucleus membrane</location>
        <topology evidence="1">Peripheral membrane protein</topology>
        <orientation evidence="1">Cytoplasmic side</orientation>
    </subcellularLocation>
    <subcellularLocation>
        <location evidence="3">Nucleus membrane</location>
        <topology evidence="3">Peripheral membrane protein</topology>
        <orientation evidence="3">Nucleoplasmic side</orientation>
    </subcellularLocation>
    <subcellularLocation>
        <location evidence="2">Nucleus</location>
        <location evidence="2">Nuclear pore complex</location>
    </subcellularLocation>
</comment>
<dbReference type="Gene3D" id="1.25.40.450">
    <property type="entry name" value="Nucleoporin, helical domain, N-terminal subdomain"/>
    <property type="match status" value="1"/>
</dbReference>
<dbReference type="InterPro" id="IPR042538">
    <property type="entry name" value="Nucleoporin_Nup155_C_3"/>
</dbReference>
<dbReference type="InterPro" id="IPR007187">
    <property type="entry name" value="Nucleoporin_Nup133/Nup155_C"/>
</dbReference>
<dbReference type="GO" id="GO:0006405">
    <property type="term" value="P:RNA export from nucleus"/>
    <property type="evidence" value="ECO:0007669"/>
    <property type="project" value="TreeGrafter"/>
</dbReference>
<dbReference type="OMA" id="SWAPFQK"/>
<dbReference type="GeneID" id="27325074"/>
<keyword evidence="8" id="KW-0811">Translocation</keyword>
<dbReference type="Pfam" id="PF03177">
    <property type="entry name" value="Nucleoporin_C"/>
    <property type="match status" value="1"/>
</dbReference>
<dbReference type="Gene3D" id="1.20.58.1780">
    <property type="match status" value="1"/>
</dbReference>
<gene>
    <name evidence="15" type="ORF">PV10_07229</name>
</gene>
<evidence type="ECO:0000256" key="6">
    <source>
        <dbReference type="ARBA" id="ARBA00022816"/>
    </source>
</evidence>
<dbReference type="EMBL" id="KN847524">
    <property type="protein sequence ID" value="KIV89861.1"/>
    <property type="molecule type" value="Genomic_DNA"/>
</dbReference>
<evidence type="ECO:0000256" key="2">
    <source>
        <dbReference type="ARBA" id="ARBA00004567"/>
    </source>
</evidence>